<reference evidence="2 3" key="1">
    <citation type="submission" date="2017-02" db="EMBL/GenBank/DDBJ databases">
        <title>Genomes of Trichoderma spp. with biocontrol activity.</title>
        <authorList>
            <person name="Gardiner D."/>
            <person name="Kazan K."/>
            <person name="Vos C."/>
            <person name="Harvey P."/>
        </authorList>
    </citation>
    <scope>NUCLEOTIDE SEQUENCE [LARGE SCALE GENOMIC DNA]</scope>
    <source>
        <strain evidence="2 3">A5MH</strain>
    </source>
</reference>
<dbReference type="AlphaFoldDB" id="A0A2K0TIF9"/>
<gene>
    <name evidence="2" type="ORF">TGAMA5MH_03045</name>
</gene>
<proteinExistence type="predicted"/>
<evidence type="ECO:0000256" key="1">
    <source>
        <dbReference type="SAM" id="MobiDB-lite"/>
    </source>
</evidence>
<evidence type="ECO:0000313" key="2">
    <source>
        <dbReference type="EMBL" id="PNP45321.1"/>
    </source>
</evidence>
<accession>A0A2K0TIF9</accession>
<dbReference type="Proteomes" id="UP000236546">
    <property type="component" value="Unassembled WGS sequence"/>
</dbReference>
<feature type="region of interest" description="Disordered" evidence="1">
    <location>
        <begin position="1"/>
        <end position="54"/>
    </location>
</feature>
<name>A0A2K0TIF9_9HYPO</name>
<dbReference type="EMBL" id="MTYH01000025">
    <property type="protein sequence ID" value="PNP45321.1"/>
    <property type="molecule type" value="Genomic_DNA"/>
</dbReference>
<protein>
    <submittedName>
        <fullName evidence="2">Uncharacterized protein</fullName>
    </submittedName>
</protein>
<sequence length="54" mass="5840">MAVGKTPCSTRTHHLSGDRGPFHHIQKKPARLALDTSPSAARRVTGQPAGRCMF</sequence>
<organism evidence="2 3">
    <name type="scientific">Trichoderma gamsii</name>
    <dbReference type="NCBI Taxonomy" id="398673"/>
    <lineage>
        <taxon>Eukaryota</taxon>
        <taxon>Fungi</taxon>
        <taxon>Dikarya</taxon>
        <taxon>Ascomycota</taxon>
        <taxon>Pezizomycotina</taxon>
        <taxon>Sordariomycetes</taxon>
        <taxon>Hypocreomycetidae</taxon>
        <taxon>Hypocreales</taxon>
        <taxon>Hypocreaceae</taxon>
        <taxon>Trichoderma</taxon>
    </lineage>
</organism>
<evidence type="ECO:0000313" key="3">
    <source>
        <dbReference type="Proteomes" id="UP000236546"/>
    </source>
</evidence>
<comment type="caution">
    <text evidence="2">The sequence shown here is derived from an EMBL/GenBank/DDBJ whole genome shotgun (WGS) entry which is preliminary data.</text>
</comment>